<dbReference type="Gene3D" id="2.180.10.10">
    <property type="entry name" value="RHS repeat-associated core"/>
    <property type="match status" value="1"/>
</dbReference>
<protein>
    <submittedName>
        <fullName evidence="3">Putative serine esterase</fullName>
    </submittedName>
</protein>
<dbReference type="InterPro" id="IPR029058">
    <property type="entry name" value="AB_hydrolase_fold"/>
</dbReference>
<dbReference type="Proteomes" id="UP000184513">
    <property type="component" value="Unassembled WGS sequence"/>
</dbReference>
<evidence type="ECO:0000313" key="3">
    <source>
        <dbReference type="EMBL" id="SHN32463.1"/>
    </source>
</evidence>
<dbReference type="InterPro" id="IPR007751">
    <property type="entry name" value="DUF676_lipase-like"/>
</dbReference>
<accession>A0A1M7QM78</accession>
<feature type="compositionally biased region" description="Polar residues" evidence="1">
    <location>
        <begin position="274"/>
        <end position="283"/>
    </location>
</feature>
<dbReference type="Pfam" id="PF05057">
    <property type="entry name" value="DUF676"/>
    <property type="match status" value="1"/>
</dbReference>
<evidence type="ECO:0000259" key="2">
    <source>
        <dbReference type="Pfam" id="PF05057"/>
    </source>
</evidence>
<reference evidence="3 4" key="1">
    <citation type="submission" date="2016-11" db="EMBL/GenBank/DDBJ databases">
        <authorList>
            <person name="Jaros S."/>
            <person name="Januszkiewicz K."/>
            <person name="Wedrychowicz H."/>
        </authorList>
    </citation>
    <scope>NUCLEOTIDE SEQUENCE [LARGE SCALE GENOMIC DNA]</scope>
    <source>
        <strain evidence="3 4">CGMCC 1.6102</strain>
    </source>
</reference>
<sequence length="283" mass="31753">MYRYGFQGQERDDGIKDLGNLYNFTFRIHDLRVGRFLSLDPLINLFPWNTPYAFSENRLIDAIELEGLEAFTVHGTASNPATFNKMTDRDIKRLSGNKTVNRDFSWESDRGFNNSFFNDQGDRYEAAQALSKHVISNMKSGEDSTIIGYSHGGNVALQAVKLIKGQLQEGDNRKLNIISIATPAYNGAFDLGNPANSGMDSHTHFYSESDIIQTFGANLFGSKDASRTYKSTLTKNFKVNDIKKVSFPDATNPGMKEKVDVPLNNPVESHSIHRNNPQLLNKE</sequence>
<gene>
    <name evidence="3" type="ORF">SAMN04488057_12050</name>
</gene>
<evidence type="ECO:0000256" key="1">
    <source>
        <dbReference type="SAM" id="MobiDB-lite"/>
    </source>
</evidence>
<organism evidence="3 4">
    <name type="scientific">Cyclobacterium lianum</name>
    <dbReference type="NCBI Taxonomy" id="388280"/>
    <lineage>
        <taxon>Bacteria</taxon>
        <taxon>Pseudomonadati</taxon>
        <taxon>Bacteroidota</taxon>
        <taxon>Cytophagia</taxon>
        <taxon>Cytophagales</taxon>
        <taxon>Cyclobacteriaceae</taxon>
        <taxon>Cyclobacterium</taxon>
    </lineage>
</organism>
<keyword evidence="4" id="KW-1185">Reference proteome</keyword>
<dbReference type="SUPFAM" id="SSF53474">
    <property type="entry name" value="alpha/beta-Hydrolases"/>
    <property type="match status" value="1"/>
</dbReference>
<dbReference type="STRING" id="388280.SAMN04488057_12050"/>
<dbReference type="Gene3D" id="3.40.50.1820">
    <property type="entry name" value="alpha/beta hydrolase"/>
    <property type="match status" value="1"/>
</dbReference>
<evidence type="ECO:0000313" key="4">
    <source>
        <dbReference type="Proteomes" id="UP000184513"/>
    </source>
</evidence>
<name>A0A1M7QM78_9BACT</name>
<proteinExistence type="predicted"/>
<dbReference type="AlphaFoldDB" id="A0A1M7QM78"/>
<feature type="domain" description="DUF676" evidence="2">
    <location>
        <begin position="73"/>
        <end position="238"/>
    </location>
</feature>
<dbReference type="EMBL" id="FRCY01000020">
    <property type="protein sequence ID" value="SHN32463.1"/>
    <property type="molecule type" value="Genomic_DNA"/>
</dbReference>
<feature type="region of interest" description="Disordered" evidence="1">
    <location>
        <begin position="264"/>
        <end position="283"/>
    </location>
</feature>